<name>A0A2P2PMB0_RHIMU</name>
<sequence>MSHHFYESVQCSFTFFLLNIPINHSSP</sequence>
<proteinExistence type="predicted"/>
<organism evidence="1">
    <name type="scientific">Rhizophora mucronata</name>
    <name type="common">Asiatic mangrove</name>
    <dbReference type="NCBI Taxonomy" id="61149"/>
    <lineage>
        <taxon>Eukaryota</taxon>
        <taxon>Viridiplantae</taxon>
        <taxon>Streptophyta</taxon>
        <taxon>Embryophyta</taxon>
        <taxon>Tracheophyta</taxon>
        <taxon>Spermatophyta</taxon>
        <taxon>Magnoliopsida</taxon>
        <taxon>eudicotyledons</taxon>
        <taxon>Gunneridae</taxon>
        <taxon>Pentapetalae</taxon>
        <taxon>rosids</taxon>
        <taxon>fabids</taxon>
        <taxon>Malpighiales</taxon>
        <taxon>Rhizophoraceae</taxon>
        <taxon>Rhizophora</taxon>
    </lineage>
</organism>
<dbReference type="AlphaFoldDB" id="A0A2P2PMB0"/>
<evidence type="ECO:0000313" key="1">
    <source>
        <dbReference type="EMBL" id="MBX55873.1"/>
    </source>
</evidence>
<accession>A0A2P2PMB0</accession>
<protein>
    <submittedName>
        <fullName evidence="1">Uncharacterized protein</fullName>
    </submittedName>
</protein>
<dbReference type="EMBL" id="GGEC01075389">
    <property type="protein sequence ID" value="MBX55873.1"/>
    <property type="molecule type" value="Transcribed_RNA"/>
</dbReference>
<reference evidence="1" key="1">
    <citation type="submission" date="2018-02" db="EMBL/GenBank/DDBJ databases">
        <title>Rhizophora mucronata_Transcriptome.</title>
        <authorList>
            <person name="Meera S.P."/>
            <person name="Sreeshan A."/>
            <person name="Augustine A."/>
        </authorList>
    </citation>
    <scope>NUCLEOTIDE SEQUENCE</scope>
    <source>
        <tissue evidence="1">Leaf</tissue>
    </source>
</reference>